<evidence type="ECO:0000256" key="5">
    <source>
        <dbReference type="SAM" id="MobiDB-lite"/>
    </source>
</evidence>
<dbReference type="GO" id="GO:0004674">
    <property type="term" value="F:protein serine/threonine kinase activity"/>
    <property type="evidence" value="ECO:0007669"/>
    <property type="project" value="TreeGrafter"/>
</dbReference>
<dbReference type="Proteomes" id="UP000011682">
    <property type="component" value="Unassembled WGS sequence"/>
</dbReference>
<accession>S9QKP4</accession>
<keyword evidence="1" id="KW-0808">Transferase</keyword>
<dbReference type="GO" id="GO:0042802">
    <property type="term" value="F:identical protein binding"/>
    <property type="evidence" value="ECO:0007669"/>
    <property type="project" value="InterPro"/>
</dbReference>
<dbReference type="SUPFAM" id="SSF52540">
    <property type="entry name" value="P-loop containing nucleoside triphosphate hydrolases"/>
    <property type="match status" value="1"/>
</dbReference>
<sequence>MDSTHTWLAHSEPPAPTDSLKEGSVIAGRFTVETLAGRGGMGTVYRATDALSGQHVALKLLHPGSSSDSPRRFTREAELLSTLRHPGIVSYIAHGLSEQGRPFLVMEWLEGEDLSQRLARQPLSLAETLSLLRHATQALVVAHQHGIIHRDLKPSNLFLRQGRPEQVLLLDFGLARHVMPSSAMTAGKMLLGTPGYMAPEQVSSQTQLTSSVDIFSLGCVLYECLTGQPPFRAPHMMAALAKILFTEPVPPRQLRPELPVALQELLERMLAKDPSRRLPDAMALRGALEQLLSHLEEGAGAAAPVGAPLPSFAEAGRQLVTVLMAAPRTPVEQGSAEHLSRQALRDSLYTLLAPQGARVELLANGALVLTLVASLGSATDPATLAARCALSVVARWPEAIVVLTTGLGTLASHLPVGEAMDRAGQLLRQAEPMPPAASTPVLLDEVTAGLLRSGFRLTRVPSGLILLHGDPLGADESCLLLGKPTPCVGREHELALLDMTYERCVEESTAQAVLMTAPAGVGKSRLRHEFLRRLERHASAPLVLLGRGDPMSAGSADGLLGQALRQLCGISGGEPLEERRARFSRRLSQHLPPARAQEVVEFLGELCSLPFPDEHSPRLHAARADPRLMSIHMGRALVAFLKAECAHHPVLLVLEDLHWGDMLSVRLMDEALRELSEQPFLVLALARPELEQLLPGPWTQRLQSVPLRGLSRKASARLVHEVLGSHVPDALVDKLVEQAAGNALFLEELIRGQAEGGGEGTPETVLAMLQARLGRLEPGARRVLLAASFFGRTFWSGGVRALLGGDVVAEELRSWLQYLVEQEWIQPRSASCFPGEDEYLFRHALVRDAVYGLIPDAQKPPGHQRVGAWLEQAGESDPRVLAEHASLGGQPERAAHFHAEAADRLYARHDMPGTLRCVEAALACAAEGPVRVRLLALRAMAIAWVEGFAVMFDLGLPVLPQLEPGDAMWCKLMGLLICGGGLLGRHEEMVRLGQLLLRTTPEPGVKAAYIEALAQQCCAAAWVGDREQATLLLERMAEVGTQQLEREPVTRGWLGLAQNFVHYALEGRFWRAFVSAQQSTSSFLEAGSESGSHTPRSLGGQALAALGDLPGAEEQLRACLGSAREEGQSLSLSVVRTHLSTTLSHGPTPAHWEDAVTLAREEMAGVSPLLHAGWVQAALARVAVHRGEWAEAEAQARGACEVLAPYPPYRLFARALLATSLLSQGRTAEAREQAMLATRELDVLGGEGAASIDVHLTLAEVCLSEGDSEQGEAALRRAVRCVHGCARDIPDEAARERFLRQVPGNARVLALARQRWGTEEGDGVGV</sequence>
<feature type="domain" description="Protein kinase" evidence="6">
    <location>
        <begin position="30"/>
        <end position="292"/>
    </location>
</feature>
<evidence type="ECO:0000256" key="1">
    <source>
        <dbReference type="ARBA" id="ARBA00022679"/>
    </source>
</evidence>
<evidence type="ECO:0000313" key="8">
    <source>
        <dbReference type="Proteomes" id="UP000011682"/>
    </source>
</evidence>
<dbReference type="EMBL" id="ANAH02000009">
    <property type="protein sequence ID" value="EPX61859.1"/>
    <property type="molecule type" value="Genomic_DNA"/>
</dbReference>
<dbReference type="InterPro" id="IPR011990">
    <property type="entry name" value="TPR-like_helical_dom_sf"/>
</dbReference>
<dbReference type="Gene3D" id="3.30.200.20">
    <property type="entry name" value="Phosphorylase Kinase, domain 1"/>
    <property type="match status" value="1"/>
</dbReference>
<protein>
    <recommendedName>
        <fullName evidence="6">Protein kinase domain-containing protein</fullName>
    </recommendedName>
</protein>
<dbReference type="eggNOG" id="COG0515">
    <property type="taxonomic scope" value="Bacteria"/>
</dbReference>
<dbReference type="InterPro" id="IPR008271">
    <property type="entry name" value="Ser/Thr_kinase_AS"/>
</dbReference>
<dbReference type="Gene3D" id="1.25.40.10">
    <property type="entry name" value="Tetratricopeptide repeat domain"/>
    <property type="match status" value="1"/>
</dbReference>
<dbReference type="Pfam" id="PF13191">
    <property type="entry name" value="AAA_16"/>
    <property type="match status" value="1"/>
</dbReference>
<dbReference type="PANTHER" id="PTHR43289:SF6">
    <property type="entry name" value="SERINE_THREONINE-PROTEIN KINASE NEKL-3"/>
    <property type="match status" value="1"/>
</dbReference>
<dbReference type="OrthoDB" id="5495610at2"/>
<dbReference type="InterPro" id="IPR027417">
    <property type="entry name" value="P-loop_NTPase"/>
</dbReference>
<evidence type="ECO:0000256" key="3">
    <source>
        <dbReference type="ARBA" id="ARBA00022777"/>
    </source>
</evidence>
<dbReference type="InterPro" id="IPR000719">
    <property type="entry name" value="Prot_kinase_dom"/>
</dbReference>
<proteinExistence type="predicted"/>
<dbReference type="InterPro" id="IPR041664">
    <property type="entry name" value="AAA_16"/>
</dbReference>
<gene>
    <name evidence="7" type="ORF">D187_010478</name>
</gene>
<evidence type="ECO:0000259" key="6">
    <source>
        <dbReference type="PROSITE" id="PS50011"/>
    </source>
</evidence>
<feature type="region of interest" description="Disordered" evidence="5">
    <location>
        <begin position="1"/>
        <end position="21"/>
    </location>
</feature>
<dbReference type="Pfam" id="PF07721">
    <property type="entry name" value="TPR_4"/>
    <property type="match status" value="3"/>
</dbReference>
<keyword evidence="2" id="KW-0547">Nucleotide-binding</keyword>
<dbReference type="PANTHER" id="PTHR43289">
    <property type="entry name" value="MITOGEN-ACTIVATED PROTEIN KINASE KINASE KINASE 20-RELATED"/>
    <property type="match status" value="1"/>
</dbReference>
<dbReference type="GO" id="GO:0005524">
    <property type="term" value="F:ATP binding"/>
    <property type="evidence" value="ECO:0007669"/>
    <property type="project" value="UniProtKB-KW"/>
</dbReference>
<name>S9QKP4_CYSF2</name>
<dbReference type="Gene3D" id="1.10.510.10">
    <property type="entry name" value="Transferase(Phosphotransferase) domain 1"/>
    <property type="match status" value="1"/>
</dbReference>
<dbReference type="SUPFAM" id="SSF48452">
    <property type="entry name" value="TPR-like"/>
    <property type="match status" value="1"/>
</dbReference>
<evidence type="ECO:0000313" key="7">
    <source>
        <dbReference type="EMBL" id="EPX61859.1"/>
    </source>
</evidence>
<dbReference type="CDD" id="cd14014">
    <property type="entry name" value="STKc_PknB_like"/>
    <property type="match status" value="1"/>
</dbReference>
<dbReference type="RefSeq" id="WP_002626729.1">
    <property type="nucleotide sequence ID" value="NZ_ANAH02000009.1"/>
</dbReference>
<dbReference type="Pfam" id="PF00069">
    <property type="entry name" value="Pkinase"/>
    <property type="match status" value="1"/>
</dbReference>
<reference evidence="7" key="1">
    <citation type="submission" date="2013-05" db="EMBL/GenBank/DDBJ databases">
        <title>Genome assembly of Cystobacter fuscus DSM 2262.</title>
        <authorList>
            <person name="Sharma G."/>
            <person name="Khatri I."/>
            <person name="Kaur C."/>
            <person name="Mayilraj S."/>
            <person name="Subramanian S."/>
        </authorList>
    </citation>
    <scope>NUCLEOTIDE SEQUENCE [LARGE SCALE GENOMIC DNA]</scope>
    <source>
        <strain evidence="7">DSM 2262</strain>
    </source>
</reference>
<dbReference type="InterPro" id="IPR011009">
    <property type="entry name" value="Kinase-like_dom_sf"/>
</dbReference>
<comment type="caution">
    <text evidence="7">The sequence shown here is derived from an EMBL/GenBank/DDBJ whole genome shotgun (WGS) entry which is preliminary data.</text>
</comment>
<dbReference type="SMART" id="SM00220">
    <property type="entry name" value="S_TKc"/>
    <property type="match status" value="1"/>
</dbReference>
<evidence type="ECO:0000256" key="4">
    <source>
        <dbReference type="ARBA" id="ARBA00022840"/>
    </source>
</evidence>
<organism evidence="7 8">
    <name type="scientific">Cystobacter fuscus (strain ATCC 25194 / DSM 2262 / NBRC 100088 / M29)</name>
    <dbReference type="NCBI Taxonomy" id="1242864"/>
    <lineage>
        <taxon>Bacteria</taxon>
        <taxon>Pseudomonadati</taxon>
        <taxon>Myxococcota</taxon>
        <taxon>Myxococcia</taxon>
        <taxon>Myxococcales</taxon>
        <taxon>Cystobacterineae</taxon>
        <taxon>Archangiaceae</taxon>
        <taxon>Cystobacter</taxon>
    </lineage>
</organism>
<dbReference type="PROSITE" id="PS00108">
    <property type="entry name" value="PROTEIN_KINASE_ST"/>
    <property type="match status" value="1"/>
</dbReference>
<keyword evidence="8" id="KW-1185">Reference proteome</keyword>
<dbReference type="PROSITE" id="PS50011">
    <property type="entry name" value="PROTEIN_KINASE_DOM"/>
    <property type="match status" value="1"/>
</dbReference>
<evidence type="ECO:0000256" key="2">
    <source>
        <dbReference type="ARBA" id="ARBA00022741"/>
    </source>
</evidence>
<dbReference type="SUPFAM" id="SSF56112">
    <property type="entry name" value="Protein kinase-like (PK-like)"/>
    <property type="match status" value="1"/>
</dbReference>
<keyword evidence="4" id="KW-0067">ATP-binding</keyword>
<dbReference type="InterPro" id="IPR011717">
    <property type="entry name" value="TPR-4"/>
</dbReference>
<keyword evidence="3" id="KW-0418">Kinase</keyword>